<name>A0A498SS34_ACAVI</name>
<dbReference type="EMBL" id="UPTC01001501">
    <property type="protein sequence ID" value="VBB32020.1"/>
    <property type="molecule type" value="Genomic_DNA"/>
</dbReference>
<evidence type="ECO:0000256" key="1">
    <source>
        <dbReference type="SAM" id="MobiDB-lite"/>
    </source>
</evidence>
<sequence length="35" mass="4012">MAVFVRTESHRQTHHPSSMPLDIGDETLISRYDNA</sequence>
<dbReference type="OrthoDB" id="10352994at2759"/>
<gene>
    <name evidence="2" type="ORF">NAV_LOCUS6811</name>
</gene>
<dbReference type="Proteomes" id="UP000276991">
    <property type="component" value="Unassembled WGS sequence"/>
</dbReference>
<organism evidence="2 3">
    <name type="scientific">Acanthocheilonema viteae</name>
    <name type="common">Filarial nematode worm</name>
    <name type="synonym">Dipetalonema viteae</name>
    <dbReference type="NCBI Taxonomy" id="6277"/>
    <lineage>
        <taxon>Eukaryota</taxon>
        <taxon>Metazoa</taxon>
        <taxon>Ecdysozoa</taxon>
        <taxon>Nematoda</taxon>
        <taxon>Chromadorea</taxon>
        <taxon>Rhabditida</taxon>
        <taxon>Spirurina</taxon>
        <taxon>Spiruromorpha</taxon>
        <taxon>Filarioidea</taxon>
        <taxon>Onchocercidae</taxon>
        <taxon>Acanthocheilonema</taxon>
    </lineage>
</organism>
<evidence type="ECO:0000313" key="2">
    <source>
        <dbReference type="EMBL" id="VBB32020.1"/>
    </source>
</evidence>
<dbReference type="AlphaFoldDB" id="A0A498SS34"/>
<keyword evidence="3" id="KW-1185">Reference proteome</keyword>
<protein>
    <submittedName>
        <fullName evidence="2">Uncharacterized protein</fullName>
    </submittedName>
</protein>
<proteinExistence type="predicted"/>
<reference evidence="2 3" key="1">
    <citation type="submission" date="2018-08" db="EMBL/GenBank/DDBJ databases">
        <authorList>
            <person name="Laetsch R D."/>
            <person name="Stevens L."/>
            <person name="Kumar S."/>
            <person name="Blaxter L. M."/>
        </authorList>
    </citation>
    <scope>NUCLEOTIDE SEQUENCE [LARGE SCALE GENOMIC DNA]</scope>
</reference>
<feature type="region of interest" description="Disordered" evidence="1">
    <location>
        <begin position="1"/>
        <end position="25"/>
    </location>
</feature>
<feature type="non-terminal residue" evidence="2">
    <location>
        <position position="35"/>
    </location>
</feature>
<evidence type="ECO:0000313" key="3">
    <source>
        <dbReference type="Proteomes" id="UP000276991"/>
    </source>
</evidence>
<accession>A0A498SS34</accession>